<comment type="similarity">
    <text evidence="9">Belongs to the OXA1/ALB3/YidC family.</text>
</comment>
<keyword evidence="4 9" id="KW-0812">Transmembrane</keyword>
<dbReference type="OrthoDB" id="9780552at2"/>
<dbReference type="InterPro" id="IPR028055">
    <property type="entry name" value="YidC/Oxa/ALB_C"/>
</dbReference>
<evidence type="ECO:0000256" key="1">
    <source>
        <dbReference type="ARBA" id="ARBA00004651"/>
    </source>
</evidence>
<keyword evidence="13" id="KW-1185">Reference proteome</keyword>
<feature type="domain" description="Membrane insertase YidC/Oxa/ALB C-terminal" evidence="11">
    <location>
        <begin position="22"/>
        <end position="206"/>
    </location>
</feature>
<reference evidence="12 13" key="1">
    <citation type="journal article" date="2009" name="PLoS ONE">
        <title>Genome analysis of the anaerobic thermohalophilic bacterium Halothermothrix orenii.</title>
        <authorList>
            <person name="Mavromatis K."/>
            <person name="Ivanova N."/>
            <person name="Anderson I."/>
            <person name="Lykidis A."/>
            <person name="Hooper S.D."/>
            <person name="Sun H."/>
            <person name="Kunin V."/>
            <person name="Lapidus A."/>
            <person name="Hugenholtz P."/>
            <person name="Patel B."/>
            <person name="Kyrpides N.C."/>
        </authorList>
    </citation>
    <scope>NUCLEOTIDE SEQUENCE [LARGE SCALE GENOMIC DNA]</scope>
    <source>
        <strain evidence="13">H 168 / OCM 544 / DSM 9562</strain>
    </source>
</reference>
<evidence type="ECO:0000256" key="6">
    <source>
        <dbReference type="ARBA" id="ARBA00022989"/>
    </source>
</evidence>
<dbReference type="EMBL" id="CP001098">
    <property type="protein sequence ID" value="ACL71103.1"/>
    <property type="molecule type" value="Genomic_DNA"/>
</dbReference>
<dbReference type="InterPro" id="IPR047196">
    <property type="entry name" value="YidC_ALB_C"/>
</dbReference>
<dbReference type="GO" id="GO:0032977">
    <property type="term" value="F:membrane insertase activity"/>
    <property type="evidence" value="ECO:0007669"/>
    <property type="project" value="InterPro"/>
</dbReference>
<evidence type="ECO:0000259" key="11">
    <source>
        <dbReference type="Pfam" id="PF02096"/>
    </source>
</evidence>
<evidence type="ECO:0000313" key="12">
    <source>
        <dbReference type="EMBL" id="ACL71103.1"/>
    </source>
</evidence>
<evidence type="ECO:0000256" key="9">
    <source>
        <dbReference type="RuleBase" id="RU003945"/>
    </source>
</evidence>
<proteinExistence type="inferred from homology"/>
<dbReference type="PANTHER" id="PTHR12428:SF65">
    <property type="entry name" value="CYTOCHROME C OXIDASE ASSEMBLY PROTEIN COX18, MITOCHONDRIAL"/>
    <property type="match status" value="1"/>
</dbReference>
<dbReference type="GO" id="GO:0051205">
    <property type="term" value="P:protein insertion into membrane"/>
    <property type="evidence" value="ECO:0007669"/>
    <property type="project" value="TreeGrafter"/>
</dbReference>
<dbReference type="AlphaFoldDB" id="B8D1F1"/>
<organism evidence="12 13">
    <name type="scientific">Halothermothrix orenii (strain H 168 / OCM 544 / DSM 9562)</name>
    <dbReference type="NCBI Taxonomy" id="373903"/>
    <lineage>
        <taxon>Bacteria</taxon>
        <taxon>Bacillati</taxon>
        <taxon>Bacillota</taxon>
        <taxon>Clostridia</taxon>
        <taxon>Halanaerobiales</taxon>
        <taxon>Halothermotrichaceae</taxon>
        <taxon>Halothermothrix</taxon>
    </lineage>
</organism>
<keyword evidence="6 10" id="KW-1133">Transmembrane helix</keyword>
<keyword evidence="7 10" id="KW-0472">Membrane</keyword>
<protein>
    <submittedName>
        <fullName evidence="12">60 kDa inner membrane insertion protein</fullName>
    </submittedName>
</protein>
<dbReference type="KEGG" id="hor:Hore_23580"/>
<dbReference type="Pfam" id="PF02096">
    <property type="entry name" value="60KD_IMP"/>
    <property type="match status" value="1"/>
</dbReference>
<keyword evidence="2" id="KW-0813">Transport</keyword>
<evidence type="ECO:0000256" key="5">
    <source>
        <dbReference type="ARBA" id="ARBA00022927"/>
    </source>
</evidence>
<accession>B8D1F1</accession>
<dbReference type="Proteomes" id="UP000000719">
    <property type="component" value="Chromosome"/>
</dbReference>
<keyword evidence="3" id="KW-1003">Cell membrane</keyword>
<dbReference type="NCBIfam" id="TIGR03592">
    <property type="entry name" value="yidC_oxa1_cterm"/>
    <property type="match status" value="1"/>
</dbReference>
<gene>
    <name evidence="12" type="ordered locus">Hore_23580</name>
</gene>
<feature type="transmembrane region" description="Helical" evidence="10">
    <location>
        <begin position="85"/>
        <end position="105"/>
    </location>
</feature>
<evidence type="ECO:0000256" key="2">
    <source>
        <dbReference type="ARBA" id="ARBA00022448"/>
    </source>
</evidence>
<dbReference type="eggNOG" id="COG0706">
    <property type="taxonomic scope" value="Bacteria"/>
</dbReference>
<evidence type="ECO:0000256" key="8">
    <source>
        <dbReference type="ARBA" id="ARBA00023186"/>
    </source>
</evidence>
<dbReference type="HOGENOM" id="CLU_036138_4_1_9"/>
<evidence type="ECO:0000256" key="7">
    <source>
        <dbReference type="ARBA" id="ARBA00023136"/>
    </source>
</evidence>
<dbReference type="InterPro" id="IPR001708">
    <property type="entry name" value="YidC/ALB3/OXA1/COX18"/>
</dbReference>
<comment type="subcellular location">
    <subcellularLocation>
        <location evidence="1">Cell membrane</location>
        <topology evidence="1">Multi-pass membrane protein</topology>
    </subcellularLocation>
    <subcellularLocation>
        <location evidence="9">Membrane</location>
        <topology evidence="9">Multi-pass membrane protein</topology>
    </subcellularLocation>
</comment>
<name>B8D1F1_HALOH</name>
<sequence>MGWLTEIMTDTLILLNNWVHNYGLAIIILTIFIKLLLYPLTAKQTKSMKAMQDLQPEMKKIQEKYKDNKEKQQEEMMKLYQEHNVNPAAGCFPMILQLFIIWPLFRAISGLKDIMAPEEATFLWIGNLTEGSLATPDITLIIINVIAMIGQTYLTQKWTGNNSQNNAIMWVMPFIILWFGFKLPAGVLLYWLTQTVLTVIQQYIIYQDPEMKGAVGE</sequence>
<evidence type="ECO:0000313" key="13">
    <source>
        <dbReference type="Proteomes" id="UP000000719"/>
    </source>
</evidence>
<dbReference type="PANTHER" id="PTHR12428">
    <property type="entry name" value="OXA1"/>
    <property type="match status" value="1"/>
</dbReference>
<dbReference type="GO" id="GO:0015031">
    <property type="term" value="P:protein transport"/>
    <property type="evidence" value="ECO:0007669"/>
    <property type="project" value="UniProtKB-KW"/>
</dbReference>
<dbReference type="GO" id="GO:0005886">
    <property type="term" value="C:plasma membrane"/>
    <property type="evidence" value="ECO:0007669"/>
    <property type="project" value="UniProtKB-SubCell"/>
</dbReference>
<feature type="transmembrane region" description="Helical" evidence="10">
    <location>
        <begin position="138"/>
        <end position="155"/>
    </location>
</feature>
<evidence type="ECO:0000256" key="3">
    <source>
        <dbReference type="ARBA" id="ARBA00022475"/>
    </source>
</evidence>
<evidence type="ECO:0000256" key="4">
    <source>
        <dbReference type="ARBA" id="ARBA00022692"/>
    </source>
</evidence>
<evidence type="ECO:0000256" key="10">
    <source>
        <dbReference type="SAM" id="Phobius"/>
    </source>
</evidence>
<keyword evidence="8" id="KW-0143">Chaperone</keyword>
<feature type="transmembrane region" description="Helical" evidence="10">
    <location>
        <begin position="20"/>
        <end position="41"/>
    </location>
</feature>
<dbReference type="RefSeq" id="WP_015924071.1">
    <property type="nucleotide sequence ID" value="NC_011899.1"/>
</dbReference>
<keyword evidence="5" id="KW-0653">Protein transport</keyword>
<dbReference type="STRING" id="373903.Hore_23580"/>
<feature type="transmembrane region" description="Helical" evidence="10">
    <location>
        <begin position="167"/>
        <end position="192"/>
    </location>
</feature>
<dbReference type="CDD" id="cd20070">
    <property type="entry name" value="5TM_YidC_Alb3"/>
    <property type="match status" value="1"/>
</dbReference>